<name>F7XV64_MIDMI</name>
<proteinExistence type="inferred from homology"/>
<dbReference type="GO" id="GO:0005829">
    <property type="term" value="C:cytosol"/>
    <property type="evidence" value="ECO:0007669"/>
    <property type="project" value="TreeGrafter"/>
</dbReference>
<evidence type="ECO:0000256" key="1">
    <source>
        <dbReference type="ARBA" id="ARBA00004804"/>
    </source>
</evidence>
<dbReference type="PROSITE" id="PS00907">
    <property type="entry name" value="UROD_2"/>
    <property type="match status" value="1"/>
</dbReference>
<dbReference type="InterPro" id="IPR006361">
    <property type="entry name" value="Uroporphyrinogen_deCO2ase_HemE"/>
</dbReference>
<gene>
    <name evidence="7 12" type="primary">hemE</name>
    <name evidence="12" type="ordered locus">midi_00247</name>
</gene>
<evidence type="ECO:0000256" key="3">
    <source>
        <dbReference type="ARBA" id="ARBA00012288"/>
    </source>
</evidence>
<dbReference type="UniPathway" id="UPA00251">
    <property type="reaction ID" value="UER00321"/>
</dbReference>
<keyword evidence="4 7" id="KW-0210">Decarboxylase</keyword>
<comment type="caution">
    <text evidence="7">Lacks conserved residue(s) required for the propagation of feature annotation.</text>
</comment>
<evidence type="ECO:0000256" key="6">
    <source>
        <dbReference type="ARBA" id="ARBA00023244"/>
    </source>
</evidence>
<feature type="binding site" evidence="7">
    <location>
        <position position="146"/>
    </location>
    <ligand>
        <name>substrate</name>
    </ligand>
</feature>
<feature type="binding site" evidence="7">
    <location>
        <position position="317"/>
    </location>
    <ligand>
        <name>substrate</name>
    </ligand>
</feature>
<dbReference type="InterPro" id="IPR000257">
    <property type="entry name" value="Uroporphyrinogen_deCOase"/>
</dbReference>
<dbReference type="AlphaFoldDB" id="F7XV64"/>
<feature type="domain" description="Uroporphyrinogen decarboxylase (URO-D)" evidence="10">
    <location>
        <begin position="17"/>
        <end position="26"/>
    </location>
</feature>
<dbReference type="RefSeq" id="WP_013950779.1">
    <property type="nucleotide sequence ID" value="NC_015722.1"/>
</dbReference>
<evidence type="ECO:0000256" key="5">
    <source>
        <dbReference type="ARBA" id="ARBA00023239"/>
    </source>
</evidence>
<comment type="catalytic activity">
    <reaction evidence="7 8">
        <text>uroporphyrinogen III + 4 H(+) = coproporphyrinogen III + 4 CO2</text>
        <dbReference type="Rhea" id="RHEA:19865"/>
        <dbReference type="ChEBI" id="CHEBI:15378"/>
        <dbReference type="ChEBI" id="CHEBI:16526"/>
        <dbReference type="ChEBI" id="CHEBI:57308"/>
        <dbReference type="ChEBI" id="CHEBI:57309"/>
        <dbReference type="EC" id="4.1.1.37"/>
    </reaction>
</comment>
<keyword evidence="7" id="KW-0963">Cytoplasm</keyword>
<dbReference type="KEGG" id="mmn:midi_00247"/>
<evidence type="ECO:0000313" key="13">
    <source>
        <dbReference type="Proteomes" id="UP000006639"/>
    </source>
</evidence>
<sequence length="346" mass="39415">MSIIIETMRGTKTKEVPVWIMRQAGRYLPEYRKLRATLPSFMEFCLNPEAVSEATIQPLKRFNLDAAIIFSDILVLPYALGINVEFHDKEGPQLERIQGIKGLRTDSRILGKVNSALKITREKMQKEFPNKALMGFAGAPWTVACYMVEGKRSRDFTNVRKFYYSNKQDFKDIISILTEETARHLINQVKSGAQIIKIFDSWAGTLTPDLFEKFVIEPTRKIVQAIKSEVGEIPIIGFAKGAGFMTFEYAKMTEINCVAIDQTMKMSWVRENLSQDIIPQGNLDNALLFSGKSDIEEETMKILDTFSDRPFIFNLGHGVLPETPVESVEHLVRVIKNYKKCSKINK</sequence>
<dbReference type="OrthoDB" id="9806656at2"/>
<dbReference type="CDD" id="cd00717">
    <property type="entry name" value="URO-D"/>
    <property type="match status" value="1"/>
</dbReference>
<organism evidence="12 13">
    <name type="scientific">Midichloria mitochondrii (strain IricVA)</name>
    <dbReference type="NCBI Taxonomy" id="696127"/>
    <lineage>
        <taxon>Bacteria</taxon>
        <taxon>Pseudomonadati</taxon>
        <taxon>Pseudomonadota</taxon>
        <taxon>Alphaproteobacteria</taxon>
        <taxon>Rickettsiales</taxon>
        <taxon>Candidatus Midichloriaceae</taxon>
        <taxon>Candidatus Midichloria</taxon>
    </lineage>
</organism>
<dbReference type="GO" id="GO:0004853">
    <property type="term" value="F:uroporphyrinogen decarboxylase activity"/>
    <property type="evidence" value="ECO:0007669"/>
    <property type="project" value="UniProtKB-UniRule"/>
</dbReference>
<dbReference type="STRING" id="696127.midi_00247"/>
<dbReference type="EC" id="4.1.1.37" evidence="3 7"/>
<evidence type="ECO:0000259" key="10">
    <source>
        <dbReference type="PROSITE" id="PS00906"/>
    </source>
</evidence>
<dbReference type="InterPro" id="IPR038071">
    <property type="entry name" value="UROD/MetE-like_sf"/>
</dbReference>
<evidence type="ECO:0000256" key="4">
    <source>
        <dbReference type="ARBA" id="ARBA00022793"/>
    </source>
</evidence>
<keyword evidence="5 7" id="KW-0456">Lyase</keyword>
<evidence type="ECO:0000313" key="12">
    <source>
        <dbReference type="EMBL" id="AEI88563.1"/>
    </source>
</evidence>
<evidence type="ECO:0000256" key="2">
    <source>
        <dbReference type="ARBA" id="ARBA00009935"/>
    </source>
</evidence>
<evidence type="ECO:0000256" key="7">
    <source>
        <dbReference type="HAMAP-Rule" id="MF_00218"/>
    </source>
</evidence>
<keyword evidence="6 7" id="KW-0627">Porphyrin biosynthesis</keyword>
<comment type="function">
    <text evidence="7">Catalyzes the decarboxylation of four acetate groups of uroporphyrinogen-III to yield coproporphyrinogen-III.</text>
</comment>
<comment type="similarity">
    <text evidence="2 7 9">Belongs to the uroporphyrinogen decarboxylase family.</text>
</comment>
<dbReference type="GO" id="GO:0006782">
    <property type="term" value="P:protoporphyrinogen IX biosynthetic process"/>
    <property type="evidence" value="ECO:0007669"/>
    <property type="project" value="UniProtKB-UniRule"/>
</dbReference>
<accession>F7XV64</accession>
<protein>
    <recommendedName>
        <fullName evidence="3 7">Uroporphyrinogen decarboxylase</fullName>
        <shortName evidence="7">UPD</shortName>
        <shortName evidence="7">URO-D</shortName>
        <ecNumber evidence="3 7">4.1.1.37</ecNumber>
    </recommendedName>
</protein>
<dbReference type="NCBIfam" id="TIGR01464">
    <property type="entry name" value="hemE"/>
    <property type="match status" value="1"/>
</dbReference>
<dbReference type="HOGENOM" id="CLU_040933_0_0_5"/>
<comment type="pathway">
    <text evidence="1 7 8">Porphyrin-containing compound metabolism; protoporphyrin-IX biosynthesis; coproporphyrinogen-III from 5-aminolevulinate: step 4/4.</text>
</comment>
<comment type="subunit">
    <text evidence="7">Homodimer.</text>
</comment>
<feature type="binding site" evidence="7">
    <location>
        <begin position="22"/>
        <end position="26"/>
    </location>
    <ligand>
        <name>substrate</name>
    </ligand>
</feature>
<dbReference type="Gene3D" id="3.20.20.210">
    <property type="match status" value="1"/>
</dbReference>
<keyword evidence="13" id="KW-1185">Reference proteome</keyword>
<comment type="subcellular location">
    <subcellularLocation>
        <location evidence="7">Cytoplasm</location>
    </subcellularLocation>
</comment>
<dbReference type="PANTHER" id="PTHR21091">
    <property type="entry name" value="METHYLTETRAHYDROFOLATE:HOMOCYSTEINE METHYLTRANSFERASE RELATED"/>
    <property type="match status" value="1"/>
</dbReference>
<feature type="site" description="Transition state stabilizer" evidence="7">
    <location>
        <position position="72"/>
    </location>
</feature>
<feature type="domain" description="Uroporphyrinogen decarboxylase (URO-D)" evidence="11">
    <location>
        <begin position="134"/>
        <end position="150"/>
    </location>
</feature>
<evidence type="ECO:0000256" key="9">
    <source>
        <dbReference type="RuleBase" id="RU004169"/>
    </source>
</evidence>
<dbReference type="PROSITE" id="PS00906">
    <property type="entry name" value="UROD_1"/>
    <property type="match status" value="1"/>
</dbReference>
<dbReference type="PANTHER" id="PTHR21091:SF169">
    <property type="entry name" value="UROPORPHYRINOGEN DECARBOXYLASE"/>
    <property type="match status" value="1"/>
</dbReference>
<dbReference type="Pfam" id="PF01208">
    <property type="entry name" value="URO-D"/>
    <property type="match status" value="1"/>
</dbReference>
<feature type="binding site" evidence="7">
    <location>
        <position position="201"/>
    </location>
    <ligand>
        <name>substrate</name>
    </ligand>
</feature>
<dbReference type="SUPFAM" id="SSF51726">
    <property type="entry name" value="UROD/MetE-like"/>
    <property type="match status" value="1"/>
</dbReference>
<reference evidence="12 13" key="1">
    <citation type="journal article" date="2011" name="Mol. Biol. Evol.">
        <title>Phylogenomic evidence for the presence of a flagellum and cbb3 oxidase in the free-living mitochondrial ancestor.</title>
        <authorList>
            <person name="Sassera D."/>
            <person name="Lo N."/>
            <person name="Epis S."/>
            <person name="D'Auria G."/>
            <person name="Montagna M."/>
            <person name="Comandatore F."/>
            <person name="Horner D."/>
            <person name="Pereto J."/>
            <person name="Luciano A.M."/>
            <person name="Franciosi F."/>
            <person name="Ferri E."/>
            <person name="Crotti E."/>
            <person name="Bazzocchi C."/>
            <person name="Daffonchio D."/>
            <person name="Sacchi L."/>
            <person name="Moya A."/>
            <person name="Latorre A."/>
            <person name="Bandi C."/>
        </authorList>
    </citation>
    <scope>NUCLEOTIDE SEQUENCE [LARGE SCALE GENOMIC DNA]</scope>
    <source>
        <strain evidence="12 13">IricVA</strain>
    </source>
</reference>
<dbReference type="HAMAP" id="MF_00218">
    <property type="entry name" value="URO_D"/>
    <property type="match status" value="1"/>
</dbReference>
<feature type="binding site" evidence="7">
    <location>
        <position position="72"/>
    </location>
    <ligand>
        <name>substrate</name>
    </ligand>
</feature>
<dbReference type="EMBL" id="CP002130">
    <property type="protein sequence ID" value="AEI88563.1"/>
    <property type="molecule type" value="Genomic_DNA"/>
</dbReference>
<evidence type="ECO:0000259" key="11">
    <source>
        <dbReference type="PROSITE" id="PS00907"/>
    </source>
</evidence>
<dbReference type="Proteomes" id="UP000006639">
    <property type="component" value="Chromosome"/>
</dbReference>
<evidence type="ECO:0000256" key="8">
    <source>
        <dbReference type="RuleBase" id="RU000554"/>
    </source>
</evidence>